<dbReference type="RefSeq" id="WP_142622742.1">
    <property type="nucleotide sequence ID" value="NZ_VIRM01000039.1"/>
</dbReference>
<sequence length="497" mass="52997">MSRAVVLGGGLAGVLTATVLAGHADEVVLVEGDRYPSGPHPRRGLPQSHHSHVLVAGGARALDALLPGTVDALLANGAHLRGLPGDALIYSADGWFRRLHTDAHLISCTRALLDQVVRRRALGGGDIEVWEDTRALGLIGDEARITGVAVSRQGAPPETVRTDLVVDATGRRSRSPRWLAEIGAGDVEEVSVATGLAYATRLYQAPGDLAATIPAIMLHPGVEKGRPARGATLFPVEDGRWIVTLTGTPGGEPPTDEQGFTAFARSLRHPIVADLMAEATPLGVVRPYRDTVNRRRFFERARLPAGFAVVGDAAVAVNPIHSHGMSVAALGALRLREELARHGIGPSLFTRLQAALAAEAERSWRMAIEQDTEQDTGQDTGQDTARAGKRTGERTRDRAAERDTGRSGCDGAPRREPNAFEREIRTRLAQAKLSSPRLAADFFGVQTLISADAATDRSEIARVLTGRPEPLLTAEEAIAQHPALAAWRRTRFTAATG</sequence>
<dbReference type="GO" id="GO:0071949">
    <property type="term" value="F:FAD binding"/>
    <property type="evidence" value="ECO:0007669"/>
    <property type="project" value="InterPro"/>
</dbReference>
<dbReference type="PANTHER" id="PTHR43422">
    <property type="entry name" value="THIAMINE THIAZOLE SYNTHASE"/>
    <property type="match status" value="1"/>
</dbReference>
<feature type="domain" description="FAD-binding" evidence="2">
    <location>
        <begin position="4"/>
        <end position="344"/>
    </location>
</feature>
<gene>
    <name evidence="3" type="ORF">FLX08_27200</name>
</gene>
<evidence type="ECO:0000256" key="1">
    <source>
        <dbReference type="SAM" id="MobiDB-lite"/>
    </source>
</evidence>
<comment type="caution">
    <text evidence="3">The sequence shown here is derived from an EMBL/GenBank/DDBJ whole genome shotgun (WGS) entry which is preliminary data.</text>
</comment>
<dbReference type="SUPFAM" id="SSF51905">
    <property type="entry name" value="FAD/NAD(P)-binding domain"/>
    <property type="match status" value="1"/>
</dbReference>
<reference evidence="3 4" key="1">
    <citation type="submission" date="2019-07" db="EMBL/GenBank/DDBJ databases">
        <title>Microbispora hainanensis DSM 45428.</title>
        <authorList>
            <person name="Thawai C."/>
        </authorList>
    </citation>
    <scope>NUCLEOTIDE SEQUENCE [LARGE SCALE GENOMIC DNA]</scope>
    <source>
        <strain evidence="3 4">DSM 45428</strain>
    </source>
</reference>
<feature type="compositionally biased region" description="Basic and acidic residues" evidence="1">
    <location>
        <begin position="390"/>
        <end position="405"/>
    </location>
</feature>
<protein>
    <submittedName>
        <fullName evidence="3">FAD-dependent oxidoreductase</fullName>
    </submittedName>
</protein>
<feature type="compositionally biased region" description="Basic and acidic residues" evidence="1">
    <location>
        <begin position="412"/>
        <end position="421"/>
    </location>
</feature>
<organism evidence="3 4">
    <name type="scientific">Microbispora hainanensis</name>
    <dbReference type="NCBI Taxonomy" id="568844"/>
    <lineage>
        <taxon>Bacteria</taxon>
        <taxon>Bacillati</taxon>
        <taxon>Actinomycetota</taxon>
        <taxon>Actinomycetes</taxon>
        <taxon>Streptosporangiales</taxon>
        <taxon>Streptosporangiaceae</taxon>
        <taxon>Microbispora</taxon>
    </lineage>
</organism>
<dbReference type="AlphaFoldDB" id="A0A544YMB3"/>
<dbReference type="Pfam" id="PF01494">
    <property type="entry name" value="FAD_binding_3"/>
    <property type="match status" value="1"/>
</dbReference>
<dbReference type="Proteomes" id="UP000316541">
    <property type="component" value="Unassembled WGS sequence"/>
</dbReference>
<feature type="region of interest" description="Disordered" evidence="1">
    <location>
        <begin position="370"/>
        <end position="421"/>
    </location>
</feature>
<proteinExistence type="predicted"/>
<evidence type="ECO:0000313" key="4">
    <source>
        <dbReference type="Proteomes" id="UP000316541"/>
    </source>
</evidence>
<dbReference type="PANTHER" id="PTHR43422:SF3">
    <property type="entry name" value="THIAMINE THIAZOLE SYNTHASE"/>
    <property type="match status" value="1"/>
</dbReference>
<accession>A0A544YMB3</accession>
<dbReference type="InterPro" id="IPR036188">
    <property type="entry name" value="FAD/NAD-bd_sf"/>
</dbReference>
<dbReference type="Gene3D" id="3.50.50.60">
    <property type="entry name" value="FAD/NAD(P)-binding domain"/>
    <property type="match status" value="1"/>
</dbReference>
<dbReference type="InterPro" id="IPR002938">
    <property type="entry name" value="FAD-bd"/>
</dbReference>
<evidence type="ECO:0000313" key="3">
    <source>
        <dbReference type="EMBL" id="TQS17928.1"/>
    </source>
</evidence>
<name>A0A544YMB3_9ACTN</name>
<evidence type="ECO:0000259" key="2">
    <source>
        <dbReference type="Pfam" id="PF01494"/>
    </source>
</evidence>
<dbReference type="EMBL" id="VIRM01000039">
    <property type="protein sequence ID" value="TQS17928.1"/>
    <property type="molecule type" value="Genomic_DNA"/>
</dbReference>